<evidence type="ECO:0000313" key="2">
    <source>
        <dbReference type="EMBL" id="KUN15361.1"/>
    </source>
</evidence>
<protein>
    <submittedName>
        <fullName evidence="2">Sugar kinase</fullName>
    </submittedName>
</protein>
<dbReference type="InterPro" id="IPR000600">
    <property type="entry name" value="ROK"/>
</dbReference>
<dbReference type="InterPro" id="IPR043129">
    <property type="entry name" value="ATPase_NBD"/>
</dbReference>
<keyword evidence="2" id="KW-0808">Transferase</keyword>
<dbReference type="PANTHER" id="PTHR18964">
    <property type="entry name" value="ROK (REPRESSOR, ORF, KINASE) FAMILY"/>
    <property type="match status" value="1"/>
</dbReference>
<keyword evidence="3" id="KW-1185">Reference proteome</keyword>
<organism evidence="2 3">
    <name type="scientific">Streptomyces corchorusii</name>
    <name type="common">Streptomyces chibaensis</name>
    <dbReference type="NCBI Taxonomy" id="1903"/>
    <lineage>
        <taxon>Bacteria</taxon>
        <taxon>Bacillati</taxon>
        <taxon>Actinomycetota</taxon>
        <taxon>Actinomycetes</taxon>
        <taxon>Kitasatosporales</taxon>
        <taxon>Streptomycetaceae</taxon>
        <taxon>Streptomyces</taxon>
    </lineage>
</organism>
<comment type="similarity">
    <text evidence="1">Belongs to the ROK (NagC/XylR) family.</text>
</comment>
<accession>A0A101PPM8</accession>
<dbReference type="Pfam" id="PF00480">
    <property type="entry name" value="ROK"/>
    <property type="match status" value="1"/>
</dbReference>
<name>A0A101PPM8_STRCK</name>
<proteinExistence type="inferred from homology"/>
<dbReference type="EMBL" id="LMWP01000072">
    <property type="protein sequence ID" value="KUN15361.1"/>
    <property type="molecule type" value="Genomic_DNA"/>
</dbReference>
<dbReference type="SUPFAM" id="SSF53067">
    <property type="entry name" value="Actin-like ATPase domain"/>
    <property type="match status" value="1"/>
</dbReference>
<dbReference type="Gene3D" id="3.30.420.40">
    <property type="match status" value="2"/>
</dbReference>
<keyword evidence="2" id="KW-0418">Kinase</keyword>
<gene>
    <name evidence="2" type="ORF">AQJ11_43260</name>
</gene>
<dbReference type="PANTHER" id="PTHR18964:SF149">
    <property type="entry name" value="BIFUNCTIONAL UDP-N-ACETYLGLUCOSAMINE 2-EPIMERASE_N-ACETYLMANNOSAMINE KINASE"/>
    <property type="match status" value="1"/>
</dbReference>
<evidence type="ECO:0000256" key="1">
    <source>
        <dbReference type="ARBA" id="ARBA00006479"/>
    </source>
</evidence>
<dbReference type="AlphaFoldDB" id="A0A101PPM8"/>
<sequence>MTALTPAPCDLVVADLGGTTLRVGRITAGTSEVHDVKRVPTNGLGRYGALAPQELQDRVMEQLTREIAAHLNRPGQAPAQAVAVSFAGPMTADGVVLAGPTLWGGPAAPLPVADVLTQRLGLPVFAANDVTAAAWRYAAAEPEPFCLTTVSSGIGNKVFRHGEIVIDQLGYGGEIGHWLVDHAEDAAPCECGGRGHLGAIASGRGALFAVRAAAAADASAFARSALAGPSGGVPEAITNEAFAAAARAGDTFARESLRRSLRPLASAVSLLFTAIGVRRYLFVGGFALALGDTFLTLLGDELVRVGCFGLDEYATRAMLALGEDDDDHCLIGIGQLAAARLGAPRAVEVTA</sequence>
<dbReference type="RefSeq" id="WP_059267135.1">
    <property type="nucleotide sequence ID" value="NZ_KQ948381.1"/>
</dbReference>
<reference evidence="2 3" key="1">
    <citation type="submission" date="2015-10" db="EMBL/GenBank/DDBJ databases">
        <title>Draft genome sequence of Streptomyces corchorusii DSM 40340, type strain for the species Streptomyces corchorusii.</title>
        <authorList>
            <person name="Ruckert C."/>
            <person name="Winkler A."/>
            <person name="Kalinowski J."/>
            <person name="Kampfer P."/>
            <person name="Glaeser S."/>
        </authorList>
    </citation>
    <scope>NUCLEOTIDE SEQUENCE [LARGE SCALE GENOMIC DNA]</scope>
    <source>
        <strain evidence="2 3">DSM 40340</strain>
    </source>
</reference>
<comment type="caution">
    <text evidence="2">The sequence shown here is derived from an EMBL/GenBank/DDBJ whole genome shotgun (WGS) entry which is preliminary data.</text>
</comment>
<dbReference type="GO" id="GO:0016301">
    <property type="term" value="F:kinase activity"/>
    <property type="evidence" value="ECO:0007669"/>
    <property type="project" value="UniProtKB-KW"/>
</dbReference>
<dbReference type="Proteomes" id="UP000053398">
    <property type="component" value="Unassembled WGS sequence"/>
</dbReference>
<evidence type="ECO:0000313" key="3">
    <source>
        <dbReference type="Proteomes" id="UP000053398"/>
    </source>
</evidence>